<dbReference type="PANTHER" id="PTHR33284:SF1">
    <property type="entry name" value="RIBOSOMAL PROTEIN L25_GLN-TRNA SYNTHETASE, ANTI-CODON-BINDING DOMAIN-CONTAINING PROTEIN"/>
    <property type="match status" value="1"/>
</dbReference>
<dbReference type="GO" id="GO:0008097">
    <property type="term" value="F:5S rRNA binding"/>
    <property type="evidence" value="ECO:0007669"/>
    <property type="project" value="InterPro"/>
</dbReference>
<evidence type="ECO:0000256" key="5">
    <source>
        <dbReference type="HAMAP-Rule" id="MF_01334"/>
    </source>
</evidence>
<accession>A0A517R6B8</accession>
<feature type="domain" description="Large ribosomal subunit protein bL25 L25" evidence="7">
    <location>
        <begin position="7"/>
        <end position="91"/>
    </location>
</feature>
<evidence type="ECO:0000259" key="7">
    <source>
        <dbReference type="Pfam" id="PF01386"/>
    </source>
</evidence>
<dbReference type="GO" id="GO:0003735">
    <property type="term" value="F:structural constituent of ribosome"/>
    <property type="evidence" value="ECO:0007669"/>
    <property type="project" value="InterPro"/>
</dbReference>
<dbReference type="SUPFAM" id="SSF50715">
    <property type="entry name" value="Ribosomal protein L25-like"/>
    <property type="match status" value="1"/>
</dbReference>
<evidence type="ECO:0000256" key="6">
    <source>
        <dbReference type="SAM" id="MobiDB-lite"/>
    </source>
</evidence>
<dbReference type="InterPro" id="IPR020056">
    <property type="entry name" value="Rbsml_bL25/Gln-tRNA_synth_N"/>
</dbReference>
<comment type="subunit">
    <text evidence="5">Part of the 50S ribosomal subunit; part of the 5S rRNA/L5/L18/L25 subcomplex. Contacts the 5S rRNA. Binds to the 5S rRNA independently of L5 and L18.</text>
</comment>
<comment type="function">
    <text evidence="5">This is one of the proteins that binds to the 5S RNA in the ribosome where it forms part of the central protuberance.</text>
</comment>
<dbReference type="Gene3D" id="2.40.240.10">
    <property type="entry name" value="Ribosomal Protein L25, Chain P"/>
    <property type="match status" value="1"/>
</dbReference>
<keyword evidence="1 5" id="KW-0699">rRNA-binding</keyword>
<dbReference type="AlphaFoldDB" id="A0A517R6B8"/>
<evidence type="ECO:0000313" key="10">
    <source>
        <dbReference type="Proteomes" id="UP000317318"/>
    </source>
</evidence>
<dbReference type="CDD" id="cd00495">
    <property type="entry name" value="Ribosomal_L25_TL5_CTC"/>
    <property type="match status" value="1"/>
</dbReference>
<keyword evidence="4 5" id="KW-0687">Ribonucleoprotein</keyword>
<reference evidence="9 10" key="1">
    <citation type="submission" date="2019-02" db="EMBL/GenBank/DDBJ databases">
        <title>Deep-cultivation of Planctomycetes and their phenomic and genomic characterization uncovers novel biology.</title>
        <authorList>
            <person name="Wiegand S."/>
            <person name="Jogler M."/>
            <person name="Boedeker C."/>
            <person name="Pinto D."/>
            <person name="Vollmers J."/>
            <person name="Rivas-Marin E."/>
            <person name="Kohn T."/>
            <person name="Peeters S.H."/>
            <person name="Heuer A."/>
            <person name="Rast P."/>
            <person name="Oberbeckmann S."/>
            <person name="Bunk B."/>
            <person name="Jeske O."/>
            <person name="Meyerdierks A."/>
            <person name="Storesund J.E."/>
            <person name="Kallscheuer N."/>
            <person name="Luecker S."/>
            <person name="Lage O.M."/>
            <person name="Pohl T."/>
            <person name="Merkel B.J."/>
            <person name="Hornburger P."/>
            <person name="Mueller R.-W."/>
            <person name="Bruemmer F."/>
            <person name="Labrenz M."/>
            <person name="Spormann A.M."/>
            <person name="Op den Camp H."/>
            <person name="Overmann J."/>
            <person name="Amann R."/>
            <person name="Jetten M.S.M."/>
            <person name="Mascher T."/>
            <person name="Medema M.H."/>
            <person name="Devos D.P."/>
            <person name="Kaster A.-K."/>
            <person name="Ovreas L."/>
            <person name="Rohde M."/>
            <person name="Galperin M.Y."/>
            <person name="Jogler C."/>
        </authorList>
    </citation>
    <scope>NUCLEOTIDE SEQUENCE [LARGE SCALE GENOMIC DNA]</scope>
    <source>
        <strain evidence="9 10">Pan189</strain>
    </source>
</reference>
<dbReference type="GO" id="GO:0022625">
    <property type="term" value="C:cytosolic large ribosomal subunit"/>
    <property type="evidence" value="ECO:0007669"/>
    <property type="project" value="TreeGrafter"/>
</dbReference>
<dbReference type="RefSeq" id="WP_145365564.1">
    <property type="nucleotide sequence ID" value="NZ_CP036268.1"/>
</dbReference>
<keyword evidence="10" id="KW-1185">Reference proteome</keyword>
<dbReference type="InterPro" id="IPR029751">
    <property type="entry name" value="Ribosomal_L25_dom"/>
</dbReference>
<dbReference type="Proteomes" id="UP000317318">
    <property type="component" value="Chromosome"/>
</dbReference>
<dbReference type="Pfam" id="PF14693">
    <property type="entry name" value="Ribosomal_TL5_C"/>
    <property type="match status" value="1"/>
</dbReference>
<evidence type="ECO:0000256" key="1">
    <source>
        <dbReference type="ARBA" id="ARBA00022730"/>
    </source>
</evidence>
<dbReference type="NCBIfam" id="TIGR00731">
    <property type="entry name" value="bL25_bact_ctc"/>
    <property type="match status" value="1"/>
</dbReference>
<dbReference type="InterPro" id="IPR020057">
    <property type="entry name" value="Ribosomal_bL25_b-dom"/>
</dbReference>
<keyword evidence="2 5" id="KW-0694">RNA-binding</keyword>
<comment type="similarity">
    <text evidence="5">Belongs to the bacterial ribosomal protein bL25 family. CTC subfamily.</text>
</comment>
<gene>
    <name evidence="5 9" type="primary">rplY</name>
    <name evidence="5" type="synonym">ctc</name>
    <name evidence="9" type="ORF">Pan189_38350</name>
</gene>
<dbReference type="OrthoDB" id="9790002at2"/>
<dbReference type="EMBL" id="CP036268">
    <property type="protein sequence ID" value="QDT39428.1"/>
    <property type="molecule type" value="Genomic_DNA"/>
</dbReference>
<dbReference type="KEGG" id="svp:Pan189_38350"/>
<sequence>MSDAEHLSAEPRSKTGSIAARRLRQNAQIPGNVYGHGEGSVAIAAPRDRIDHLVHGGHHIVQLELEGETQQTLLREVQWDAFGQEVLHFDLQRVSSEEKIQLEVPVVTTGEAPGVVNGGLLDVPLHSLEIECPAGQVPDQITVNINQLKIGDGIQVRDLNLPEGVSTTANPDDTVVHVLSPKEMASAEDIEDVVDMAVEPELIRKDEGDEEAAAKADDSND</sequence>
<evidence type="ECO:0000256" key="4">
    <source>
        <dbReference type="ARBA" id="ARBA00023274"/>
    </source>
</evidence>
<dbReference type="InterPro" id="IPR020930">
    <property type="entry name" value="Ribosomal_uL5_bac-type"/>
</dbReference>
<evidence type="ECO:0000256" key="2">
    <source>
        <dbReference type="ARBA" id="ARBA00022884"/>
    </source>
</evidence>
<dbReference type="HAMAP" id="MF_01334">
    <property type="entry name" value="Ribosomal_bL25_CTC"/>
    <property type="match status" value="1"/>
</dbReference>
<evidence type="ECO:0000256" key="3">
    <source>
        <dbReference type="ARBA" id="ARBA00022980"/>
    </source>
</evidence>
<dbReference type="InterPro" id="IPR001021">
    <property type="entry name" value="Ribosomal_bL25_long"/>
</dbReference>
<protein>
    <recommendedName>
        <fullName evidence="5">Large ribosomal subunit protein bL25</fullName>
    </recommendedName>
    <alternativeName>
        <fullName evidence="5">General stress protein CTC</fullName>
    </alternativeName>
</protein>
<dbReference type="GO" id="GO:0006412">
    <property type="term" value="P:translation"/>
    <property type="evidence" value="ECO:0007669"/>
    <property type="project" value="UniProtKB-UniRule"/>
</dbReference>
<dbReference type="InterPro" id="IPR037121">
    <property type="entry name" value="Ribosomal_bL25_C"/>
</dbReference>
<dbReference type="Pfam" id="PF01386">
    <property type="entry name" value="Ribosomal_L25p"/>
    <property type="match status" value="1"/>
</dbReference>
<dbReference type="InterPro" id="IPR011035">
    <property type="entry name" value="Ribosomal_bL25/Gln-tRNA_synth"/>
</dbReference>
<dbReference type="PANTHER" id="PTHR33284">
    <property type="entry name" value="RIBOSOMAL PROTEIN L25/GLN-TRNA SYNTHETASE, ANTI-CODON-BINDING DOMAIN-CONTAINING PROTEIN"/>
    <property type="match status" value="1"/>
</dbReference>
<feature type="region of interest" description="Disordered" evidence="6">
    <location>
        <begin position="202"/>
        <end position="221"/>
    </location>
</feature>
<evidence type="ECO:0000259" key="8">
    <source>
        <dbReference type="Pfam" id="PF14693"/>
    </source>
</evidence>
<feature type="domain" description="Large ribosomal subunit protein bL25 beta" evidence="8">
    <location>
        <begin position="99"/>
        <end position="182"/>
    </location>
</feature>
<name>A0A517R6B8_9PLAN</name>
<organism evidence="9 10">
    <name type="scientific">Stratiformator vulcanicus</name>
    <dbReference type="NCBI Taxonomy" id="2527980"/>
    <lineage>
        <taxon>Bacteria</taxon>
        <taxon>Pseudomonadati</taxon>
        <taxon>Planctomycetota</taxon>
        <taxon>Planctomycetia</taxon>
        <taxon>Planctomycetales</taxon>
        <taxon>Planctomycetaceae</taxon>
        <taxon>Stratiformator</taxon>
    </lineage>
</organism>
<dbReference type="Gene3D" id="2.170.120.20">
    <property type="entry name" value="Ribosomal protein L25, beta domain"/>
    <property type="match status" value="1"/>
</dbReference>
<proteinExistence type="inferred from homology"/>
<keyword evidence="3 5" id="KW-0689">Ribosomal protein</keyword>
<evidence type="ECO:0000313" key="9">
    <source>
        <dbReference type="EMBL" id="QDT39428.1"/>
    </source>
</evidence>